<proteinExistence type="predicted"/>
<sequence length="180" mass="19575">MGQSQLAGLPGLHQSTPAFKHFPIPSIRLASPGAGATLHTALPCIVGEDRDSDLSSTSTKLLINRARFHSADSTLLCPARPQPKPHVLRLDHHHRQTRRHCCALAWTAWELPAAAQSLSRLLPTGHSHLSPRSHLSCRLSRIAPLVRVCHLRLATLFRAAGPSESLDEAAIPTSTPTRCR</sequence>
<accession>A0AAE0D532</accession>
<keyword evidence="2" id="KW-1185">Reference proteome</keyword>
<dbReference type="EMBL" id="VYYT01000222">
    <property type="protein sequence ID" value="KAK2755275.1"/>
    <property type="molecule type" value="Genomic_DNA"/>
</dbReference>
<name>A0AAE0D532_COLKA</name>
<dbReference type="Proteomes" id="UP001281614">
    <property type="component" value="Unassembled WGS sequence"/>
</dbReference>
<organism evidence="1 2">
    <name type="scientific">Colletotrichum kahawae</name>
    <name type="common">Coffee berry disease fungus</name>
    <dbReference type="NCBI Taxonomy" id="34407"/>
    <lineage>
        <taxon>Eukaryota</taxon>
        <taxon>Fungi</taxon>
        <taxon>Dikarya</taxon>
        <taxon>Ascomycota</taxon>
        <taxon>Pezizomycotina</taxon>
        <taxon>Sordariomycetes</taxon>
        <taxon>Hypocreomycetidae</taxon>
        <taxon>Glomerellales</taxon>
        <taxon>Glomerellaceae</taxon>
        <taxon>Colletotrichum</taxon>
        <taxon>Colletotrichum gloeosporioides species complex</taxon>
    </lineage>
</organism>
<dbReference type="AlphaFoldDB" id="A0AAE0D532"/>
<reference evidence="1" key="1">
    <citation type="submission" date="2023-02" db="EMBL/GenBank/DDBJ databases">
        <title>Colletotrichum kahawae CIFC_Que2 genome sequencing and assembly.</title>
        <authorList>
            <person name="Baroncelli R."/>
        </authorList>
    </citation>
    <scope>NUCLEOTIDE SEQUENCE</scope>
    <source>
        <strain evidence="1">CIFC_Que2</strain>
    </source>
</reference>
<evidence type="ECO:0000313" key="1">
    <source>
        <dbReference type="EMBL" id="KAK2755275.1"/>
    </source>
</evidence>
<gene>
    <name evidence="1" type="ORF">CKAH01_01167</name>
</gene>
<evidence type="ECO:0000313" key="2">
    <source>
        <dbReference type="Proteomes" id="UP001281614"/>
    </source>
</evidence>
<comment type="caution">
    <text evidence="1">The sequence shown here is derived from an EMBL/GenBank/DDBJ whole genome shotgun (WGS) entry which is preliminary data.</text>
</comment>
<protein>
    <submittedName>
        <fullName evidence="1">Uncharacterized protein</fullName>
    </submittedName>
</protein>